<reference evidence="7" key="1">
    <citation type="journal article" date="2010" name="Nature">
        <title>Genome sequence of the palaeopolyploid soybean.</title>
        <authorList>
            <person name="Schmutz J."/>
            <person name="Cannon S.B."/>
            <person name="Schlueter J."/>
            <person name="Ma J."/>
            <person name="Mitros T."/>
            <person name="Nelson W."/>
            <person name="Hyten D.L."/>
            <person name="Song Q."/>
            <person name="Thelen J.J."/>
            <person name="Cheng J."/>
            <person name="Xu D."/>
            <person name="Hellsten U."/>
            <person name="May G.D."/>
            <person name="Yu Y."/>
            <person name="Sakurai T."/>
            <person name="Umezawa T."/>
            <person name="Bhattacharyya M.K."/>
            <person name="Sandhu D."/>
            <person name="Valliyodan B."/>
            <person name="Lindquist E."/>
            <person name="Peto M."/>
            <person name="Grant D."/>
            <person name="Shu S."/>
            <person name="Goodstein D."/>
            <person name="Barry K."/>
            <person name="Futrell-Griggs M."/>
            <person name="Abernathy B."/>
            <person name="Du J."/>
            <person name="Tian Z."/>
            <person name="Zhu L."/>
            <person name="Gill N."/>
            <person name="Joshi T."/>
            <person name="Libault M."/>
            <person name="Sethuraman A."/>
            <person name="Zhang X.-C."/>
            <person name="Shinozaki K."/>
            <person name="Nguyen H.T."/>
            <person name="Wing R.A."/>
            <person name="Cregan P."/>
            <person name="Specht J."/>
            <person name="Grimwood J."/>
            <person name="Rokhsar D."/>
            <person name="Stacey G."/>
            <person name="Shoemaker R.C."/>
            <person name="Jackson S.A."/>
        </authorList>
    </citation>
    <scope>NUCLEOTIDE SEQUENCE</scope>
    <source>
        <tissue evidence="7">Callus</tissue>
    </source>
</reference>
<dbReference type="GO" id="GO:0008270">
    <property type="term" value="F:zinc ion binding"/>
    <property type="evidence" value="ECO:0007669"/>
    <property type="project" value="UniProtKB-KW"/>
</dbReference>
<protein>
    <recommendedName>
        <fullName evidence="10">hAT-like transposase RNase-H fold domain-containing protein</fullName>
    </recommendedName>
</protein>
<keyword evidence="2" id="KW-0479">Metal-binding</keyword>
<keyword evidence="5" id="KW-0539">Nucleus</keyword>
<dbReference type="EnsemblPlants" id="KRG88533">
    <property type="protein sequence ID" value="KRG88533"/>
    <property type="gene ID" value="GLYMA_U007500"/>
</dbReference>
<evidence type="ECO:0000256" key="3">
    <source>
        <dbReference type="ARBA" id="ARBA00022771"/>
    </source>
</evidence>
<comment type="subcellular location">
    <subcellularLocation>
        <location evidence="1">Nucleus</location>
    </subcellularLocation>
</comment>
<evidence type="ECO:0000256" key="5">
    <source>
        <dbReference type="ARBA" id="ARBA00023242"/>
    </source>
</evidence>
<dbReference type="OMA" id="CVSHISN"/>
<dbReference type="EMBL" id="KZ847254">
    <property type="protein sequence ID" value="KRG88533.1"/>
    <property type="molecule type" value="Genomic_DNA"/>
</dbReference>
<dbReference type="InterPro" id="IPR012337">
    <property type="entry name" value="RNaseH-like_sf"/>
</dbReference>
<sequence>MESFEAMFNENVEVDVEVDENNISSNDVEEDELNDEPKRPNKRDRNMSSTSRVLNFSHFPPPHSGCEMAKIIYGFLKDSGIEGKIFSLTLDNASSNDKMQQTDGLLCGGKYFHIQCVSHISNLILHEGLKVASHVIHKIRESIKYIKRSEGRMRDFRACAAKLGGITTKMGLHLDVVTRWNSTFLMLESALLYHHAFISLEFEDRSNDTGEKMCEFLHPFYQITELISGSSYPSSNMYFMQVWKIECLLIQNVNNEDETKKHDN</sequence>
<reference evidence="8" key="2">
    <citation type="submission" date="2018-02" db="UniProtKB">
        <authorList>
            <consortium name="EnsemblPlants"/>
        </authorList>
    </citation>
    <scope>IDENTIFICATION</scope>
    <source>
        <strain evidence="8">Williams 82</strain>
    </source>
</reference>
<keyword evidence="3" id="KW-0863">Zinc-finger</keyword>
<dbReference type="AlphaFoldDB" id="A0A0R0E431"/>
<proteinExistence type="predicted"/>
<dbReference type="InParanoid" id="A0A0R0E431"/>
<gene>
    <name evidence="7" type="ORF">GLYMA_U007500</name>
</gene>
<feature type="region of interest" description="Disordered" evidence="6">
    <location>
        <begin position="1"/>
        <end position="52"/>
    </location>
</feature>
<dbReference type="Proteomes" id="UP000008827">
    <property type="component" value="Unassembled WGS sequence"/>
</dbReference>
<evidence type="ECO:0000313" key="8">
    <source>
        <dbReference type="EnsemblPlants" id="KRG88533"/>
    </source>
</evidence>
<keyword evidence="4" id="KW-0862">Zinc</keyword>
<evidence type="ECO:0008006" key="10">
    <source>
        <dbReference type="Google" id="ProtNLM"/>
    </source>
</evidence>
<dbReference type="PANTHER" id="PTHR46481:SF10">
    <property type="entry name" value="ZINC FINGER BED DOMAIN-CONTAINING PROTEIN 39"/>
    <property type="match status" value="1"/>
</dbReference>
<dbReference type="InterPro" id="IPR052035">
    <property type="entry name" value="ZnF_BED_domain_contain"/>
</dbReference>
<dbReference type="PANTHER" id="PTHR46481">
    <property type="entry name" value="ZINC FINGER BED DOMAIN-CONTAINING PROTEIN 4"/>
    <property type="match status" value="1"/>
</dbReference>
<evidence type="ECO:0000256" key="1">
    <source>
        <dbReference type="ARBA" id="ARBA00004123"/>
    </source>
</evidence>
<dbReference type="SUPFAM" id="SSF53098">
    <property type="entry name" value="Ribonuclease H-like"/>
    <property type="match status" value="1"/>
</dbReference>
<dbReference type="GO" id="GO:0005634">
    <property type="term" value="C:nucleus"/>
    <property type="evidence" value="ECO:0007669"/>
    <property type="project" value="UniProtKB-SubCell"/>
</dbReference>
<evidence type="ECO:0000313" key="9">
    <source>
        <dbReference type="Proteomes" id="UP000008827"/>
    </source>
</evidence>
<evidence type="ECO:0000313" key="7">
    <source>
        <dbReference type="EMBL" id="KRG88533.1"/>
    </source>
</evidence>
<evidence type="ECO:0000256" key="6">
    <source>
        <dbReference type="SAM" id="MobiDB-lite"/>
    </source>
</evidence>
<evidence type="ECO:0000256" key="2">
    <source>
        <dbReference type="ARBA" id="ARBA00022723"/>
    </source>
</evidence>
<feature type="compositionally biased region" description="Basic and acidic residues" evidence="6">
    <location>
        <begin position="35"/>
        <end position="46"/>
    </location>
</feature>
<organism evidence="8">
    <name type="scientific">Glycine max</name>
    <name type="common">Soybean</name>
    <name type="synonym">Glycine hispida</name>
    <dbReference type="NCBI Taxonomy" id="3847"/>
    <lineage>
        <taxon>Eukaryota</taxon>
        <taxon>Viridiplantae</taxon>
        <taxon>Streptophyta</taxon>
        <taxon>Embryophyta</taxon>
        <taxon>Tracheophyta</taxon>
        <taxon>Spermatophyta</taxon>
        <taxon>Magnoliopsida</taxon>
        <taxon>eudicotyledons</taxon>
        <taxon>Gunneridae</taxon>
        <taxon>Pentapetalae</taxon>
        <taxon>rosids</taxon>
        <taxon>fabids</taxon>
        <taxon>Fabales</taxon>
        <taxon>Fabaceae</taxon>
        <taxon>Papilionoideae</taxon>
        <taxon>50 kb inversion clade</taxon>
        <taxon>NPAAA clade</taxon>
        <taxon>indigoferoid/millettioid clade</taxon>
        <taxon>Phaseoleae</taxon>
        <taxon>Glycine</taxon>
        <taxon>Glycine subgen. Soja</taxon>
    </lineage>
</organism>
<reference evidence="7" key="3">
    <citation type="submission" date="2018-07" db="EMBL/GenBank/DDBJ databases">
        <title>WGS assembly of Glycine max.</title>
        <authorList>
            <person name="Schmutz J."/>
            <person name="Cannon S."/>
            <person name="Schlueter J."/>
            <person name="Ma J."/>
            <person name="Mitros T."/>
            <person name="Nelson W."/>
            <person name="Hyten D."/>
            <person name="Song Q."/>
            <person name="Thelen J."/>
            <person name="Cheng J."/>
            <person name="Xu D."/>
            <person name="Hellsten U."/>
            <person name="May G."/>
            <person name="Yu Y."/>
            <person name="Sakurai T."/>
            <person name="Umezawa T."/>
            <person name="Bhattacharyya M."/>
            <person name="Sandhu D."/>
            <person name="Valliyodan B."/>
            <person name="Lindquist E."/>
            <person name="Peto M."/>
            <person name="Grant D."/>
            <person name="Shu S."/>
            <person name="Goodstein D."/>
            <person name="Barry K."/>
            <person name="Futrell-Griggs M."/>
            <person name="Abernathy B."/>
            <person name="Du J."/>
            <person name="Tian Z."/>
            <person name="Zhu L."/>
            <person name="Gill N."/>
            <person name="Joshi T."/>
            <person name="Libault M."/>
            <person name="Sethuraman A."/>
            <person name="Zhang X."/>
            <person name="Shinozaki K."/>
            <person name="Nguyen H."/>
            <person name="Wing R."/>
            <person name="Cregan P."/>
            <person name="Specht J."/>
            <person name="Grimwood J."/>
            <person name="Rokhsar D."/>
            <person name="Stacey G."/>
            <person name="Shoemaker R."/>
            <person name="Jackson S."/>
        </authorList>
    </citation>
    <scope>NUCLEOTIDE SEQUENCE</scope>
    <source>
        <tissue evidence="7">Callus</tissue>
    </source>
</reference>
<dbReference type="STRING" id="3847.A0A0R0E431"/>
<name>A0A0R0E431_SOYBN</name>
<keyword evidence="9" id="KW-1185">Reference proteome</keyword>
<accession>A0A0R0E431</accession>
<evidence type="ECO:0000256" key="4">
    <source>
        <dbReference type="ARBA" id="ARBA00022833"/>
    </source>
</evidence>
<dbReference type="Gramene" id="KRG88533">
    <property type="protein sequence ID" value="KRG88533"/>
    <property type="gene ID" value="GLYMA_U007500"/>
</dbReference>